<evidence type="ECO:0000313" key="6">
    <source>
        <dbReference type="Proteomes" id="UP000604046"/>
    </source>
</evidence>
<organism evidence="5 6">
    <name type="scientific">Symbiodinium natans</name>
    <dbReference type="NCBI Taxonomy" id="878477"/>
    <lineage>
        <taxon>Eukaryota</taxon>
        <taxon>Sar</taxon>
        <taxon>Alveolata</taxon>
        <taxon>Dinophyceae</taxon>
        <taxon>Suessiales</taxon>
        <taxon>Symbiodiniaceae</taxon>
        <taxon>Symbiodinium</taxon>
    </lineage>
</organism>
<dbReference type="Proteomes" id="UP000604046">
    <property type="component" value="Unassembled WGS sequence"/>
</dbReference>
<dbReference type="PANTHER" id="PTHR47447:SF17">
    <property type="entry name" value="OS12G0638900 PROTEIN"/>
    <property type="match status" value="1"/>
</dbReference>
<feature type="compositionally biased region" description="Acidic residues" evidence="3">
    <location>
        <begin position="663"/>
        <end position="672"/>
    </location>
</feature>
<keyword evidence="1" id="KW-0677">Repeat</keyword>
<dbReference type="InterPro" id="IPR002885">
    <property type="entry name" value="PPR_rpt"/>
</dbReference>
<dbReference type="OrthoDB" id="432094at2759"/>
<evidence type="ECO:0000313" key="5">
    <source>
        <dbReference type="EMBL" id="CAE7448888.1"/>
    </source>
</evidence>
<proteinExistence type="predicted"/>
<feature type="domain" description="RNA-editing substrate-binding complex 6 protein" evidence="4">
    <location>
        <begin position="10"/>
        <end position="120"/>
    </location>
</feature>
<dbReference type="Gene3D" id="1.25.40.10">
    <property type="entry name" value="Tetratricopeptide repeat domain"/>
    <property type="match status" value="2"/>
</dbReference>
<dbReference type="InterPro" id="IPR011990">
    <property type="entry name" value="TPR-like_helical_dom_sf"/>
</dbReference>
<comment type="caution">
    <text evidence="5">The sequence shown here is derived from an EMBL/GenBank/DDBJ whole genome shotgun (WGS) entry which is preliminary data.</text>
</comment>
<evidence type="ECO:0000256" key="2">
    <source>
        <dbReference type="PROSITE-ProRule" id="PRU00708"/>
    </source>
</evidence>
<gene>
    <name evidence="5" type="ORF">SNAT2548_LOCUS24519</name>
</gene>
<name>A0A812RQN9_9DINO</name>
<protein>
    <recommendedName>
        <fullName evidence="4">RNA-editing substrate-binding complex 6 protein domain-containing protein</fullName>
    </recommendedName>
</protein>
<reference evidence="5" key="1">
    <citation type="submission" date="2021-02" db="EMBL/GenBank/DDBJ databases">
        <authorList>
            <person name="Dougan E. K."/>
            <person name="Rhodes N."/>
            <person name="Thang M."/>
            <person name="Chan C."/>
        </authorList>
    </citation>
    <scope>NUCLEOTIDE SEQUENCE</scope>
</reference>
<dbReference type="AlphaFoldDB" id="A0A812RQN9"/>
<evidence type="ECO:0000256" key="3">
    <source>
        <dbReference type="SAM" id="MobiDB-lite"/>
    </source>
</evidence>
<dbReference type="EMBL" id="CAJNDS010002360">
    <property type="protein sequence ID" value="CAE7448888.1"/>
    <property type="molecule type" value="Genomic_DNA"/>
</dbReference>
<dbReference type="PANTHER" id="PTHR47447">
    <property type="entry name" value="OS03G0856100 PROTEIN"/>
    <property type="match status" value="1"/>
</dbReference>
<feature type="compositionally biased region" description="Basic residues" evidence="3">
    <location>
        <begin position="688"/>
        <end position="697"/>
    </location>
</feature>
<dbReference type="Pfam" id="PF26188">
    <property type="entry name" value="RESC6"/>
    <property type="match status" value="1"/>
</dbReference>
<accession>A0A812RQN9</accession>
<dbReference type="PROSITE" id="PS51375">
    <property type="entry name" value="PPR"/>
    <property type="match status" value="1"/>
</dbReference>
<dbReference type="InterPro" id="IPR058917">
    <property type="entry name" value="RESC6_dom"/>
</dbReference>
<feature type="region of interest" description="Disordered" evidence="3">
    <location>
        <begin position="661"/>
        <end position="727"/>
    </location>
</feature>
<feature type="repeat" description="PPR" evidence="2">
    <location>
        <begin position="972"/>
        <end position="1006"/>
    </location>
</feature>
<sequence>MAVAALRELRLQSLKRVYRLDATELCSALQNAAKRRVHNREVWDALLYRAAALRGQFGPNDLALTIDALARIRYKDHAVLDYMLQEVRSKARRFAVRDVALLLNGLAKFGFRDELLLRSLLPTLLRRITEKSKWEDLSLLALSYARLSDPSQALVFDRIIASLVPRMDRIDDGHALSLLAIAFTRTATGREDDVESAGDSKPFAEDLLQPLFLPTQVPAEVEISNRAFVEVLLEQCERHIFSFKGSDVLHLCLALANLVRTGNEDAIAPRLIPRLCKRLEVLYYDLVPGQFVRFLELFPLLPEVEAKCGPRMLDELVYRARELMPKSCLPMLRASLRLKHARGQSVAAWRLTRQDASLGGPAVLSATESGEVAEMLVQVALPHRTDSGADEPAAAGDARDSDVLLWEAREALLVLLQGFRQRNLEPKPEILAGLLHNAALLSVRDMCWFQLCQRLMVPSASHPKRASHSPAPVPVEGIEEVLSEADLAKAALALARLSLPQLVDGASLFTRAAAMVRQPSSAISVLEAASIFSLTERRPQDLAPAALVPLVRVVSEGRREAACDAEAAPDLPRLFPFTRLPQAMAEDLQADWCEAVATAAAMSAAARTRRPWFQEVVLQELASWGEEVDLQTDVVVGPICVPFALSFVGLDEHLRRRPLVPAAEEEEEDAPDPEAPSERSEARPVGLRARRLARRRDKAAGLPQGLSADAPLEPLTDVPSSDLPGSAKPRSHLLVELLRYEDYYHASPTLEQRMKGPLVVAEREAEIRLLRRLGWHVICVPEFRWNLGEDGDHEAASEEGRARRGHQIPELQSLQNLSASPNLDEVEEALSPFFPAWASEPRRATHFFGRLAENSKPDLAARALEAMSRCRLQVSAFECSAAISACRKASRWQLALRLLGGAQKLCLPNIVCFNAAIGACDGAGRWEWAMSLAQQLLPRALSPTAVTVASAISACAERWELGLRWLCQGPWDLVCWNGALSACEKGGQSQAAARLARAMREEGLQPDTISQNTLSSTFAQEGLWQASLRCLCTTKAASVISYNSCITACAEAGVWPRAAHVFAQVRMAAIKLSVVSRAAWLTACERSACWRAALGSLGSLGRDLNGFAYATAMSAVGAERWQNALQLMFQAMQVALLPDLVTLGAATNAFSARTLWQGCVSMLCTCESSGR</sequence>
<evidence type="ECO:0000259" key="4">
    <source>
        <dbReference type="Pfam" id="PF26188"/>
    </source>
</evidence>
<evidence type="ECO:0000256" key="1">
    <source>
        <dbReference type="ARBA" id="ARBA00022737"/>
    </source>
</evidence>
<keyword evidence="6" id="KW-1185">Reference proteome</keyword>